<protein>
    <submittedName>
        <fullName evidence="1">HAD-IIA family hydrolase</fullName>
    </submittedName>
</protein>
<reference evidence="1 2" key="1">
    <citation type="submission" date="2019-12" db="EMBL/GenBank/DDBJ databases">
        <title>Corynebacterium sp. nov., isolated from feces of the Anser Albifrons in China.</title>
        <authorList>
            <person name="Liu Q."/>
        </authorList>
    </citation>
    <scope>NUCLEOTIDE SEQUENCE [LARGE SCALE GENOMIC DNA]</scope>
    <source>
        <strain evidence="1 2">4H37-19</strain>
    </source>
</reference>
<sequence>MSLLNNHDALLLDLDGTVWEGGHALPGAVETIDNSGLTAIYVTNNASRSPESVAKMLRNIGLRATSEDVLTSAQAAVMMAQKYLSPGDNVLVLGSESFRELVREAGYRVVDSADCQPKAVMQGHSPQTGWAELSEAALSIRNGARYLASNLDTSLPMERGLMVGNGSMVAAVVSATGVEPESAGKPEPTMFYQAQELAKSSAPLSVGDRLDTDIQGAIAAAMPVLHVLTGVSGPEELMHAEVSRRPTYIARDLREATLSATQLQPSSQGGFSATLEGSEVILRGGEPSATFVQAVRTVMDVAWQCEDSSSLKVRAVGRKVEEIMEQWW</sequence>
<dbReference type="KEGG" id="cpoy:GP475_05570"/>
<dbReference type="Pfam" id="PF13242">
    <property type="entry name" value="Hydrolase_like"/>
    <property type="match status" value="1"/>
</dbReference>
<dbReference type="Gene3D" id="3.40.50.1000">
    <property type="entry name" value="HAD superfamily/HAD-like"/>
    <property type="match status" value="2"/>
</dbReference>
<dbReference type="RefSeq" id="WP_187975627.1">
    <property type="nucleotide sequence ID" value="NZ_CP046884.1"/>
</dbReference>
<keyword evidence="2" id="KW-1185">Reference proteome</keyword>
<dbReference type="NCBIfam" id="TIGR01460">
    <property type="entry name" value="HAD-SF-IIA"/>
    <property type="match status" value="1"/>
</dbReference>
<dbReference type="SUPFAM" id="SSF56784">
    <property type="entry name" value="HAD-like"/>
    <property type="match status" value="1"/>
</dbReference>
<organism evidence="1 2">
    <name type="scientific">Corynebacterium poyangense</name>
    <dbReference type="NCBI Taxonomy" id="2684405"/>
    <lineage>
        <taxon>Bacteria</taxon>
        <taxon>Bacillati</taxon>
        <taxon>Actinomycetota</taxon>
        <taxon>Actinomycetes</taxon>
        <taxon>Mycobacteriales</taxon>
        <taxon>Corynebacteriaceae</taxon>
        <taxon>Corynebacterium</taxon>
    </lineage>
</organism>
<dbReference type="GO" id="GO:0005737">
    <property type="term" value="C:cytoplasm"/>
    <property type="evidence" value="ECO:0007669"/>
    <property type="project" value="TreeGrafter"/>
</dbReference>
<accession>A0A7H0SNP4</accession>
<dbReference type="Pfam" id="PF13344">
    <property type="entry name" value="Hydrolase_6"/>
    <property type="match status" value="1"/>
</dbReference>
<dbReference type="InterPro" id="IPR036412">
    <property type="entry name" value="HAD-like_sf"/>
</dbReference>
<dbReference type="InterPro" id="IPR023214">
    <property type="entry name" value="HAD_sf"/>
</dbReference>
<dbReference type="PANTHER" id="PTHR19288">
    <property type="entry name" value="4-NITROPHENYLPHOSPHATASE-RELATED"/>
    <property type="match status" value="1"/>
</dbReference>
<keyword evidence="1" id="KW-0378">Hydrolase</keyword>
<proteinExistence type="predicted"/>
<evidence type="ECO:0000313" key="1">
    <source>
        <dbReference type="EMBL" id="QNQ90169.1"/>
    </source>
</evidence>
<dbReference type="InterPro" id="IPR006357">
    <property type="entry name" value="HAD-SF_hydro_IIA"/>
</dbReference>
<dbReference type="Proteomes" id="UP000516320">
    <property type="component" value="Chromosome"/>
</dbReference>
<dbReference type="EMBL" id="CP046884">
    <property type="protein sequence ID" value="QNQ90169.1"/>
    <property type="molecule type" value="Genomic_DNA"/>
</dbReference>
<dbReference type="PANTHER" id="PTHR19288:SF95">
    <property type="entry name" value="D-GLYCEROL 3-PHOSPHATE PHOSPHATASE"/>
    <property type="match status" value="1"/>
</dbReference>
<dbReference type="GO" id="GO:0016791">
    <property type="term" value="F:phosphatase activity"/>
    <property type="evidence" value="ECO:0007669"/>
    <property type="project" value="TreeGrafter"/>
</dbReference>
<dbReference type="AlphaFoldDB" id="A0A7H0SNP4"/>
<gene>
    <name evidence="1" type="ORF">GP475_05570</name>
</gene>
<name>A0A7H0SNP4_9CORY</name>
<evidence type="ECO:0000313" key="2">
    <source>
        <dbReference type="Proteomes" id="UP000516320"/>
    </source>
</evidence>